<dbReference type="GO" id="GO:0005524">
    <property type="term" value="F:ATP binding"/>
    <property type="evidence" value="ECO:0007669"/>
    <property type="project" value="UniProtKB-UniRule"/>
</dbReference>
<keyword evidence="8 13" id="KW-0067">ATP-binding</keyword>
<keyword evidence="11 13" id="KW-0030">Aminoacyl-tRNA synthetase</keyword>
<reference evidence="15 16" key="1">
    <citation type="submission" date="2018-03" db="EMBL/GenBank/DDBJ databases">
        <title>Draft Genome Sequences of the Obligatory Marine Myxobacteria Enhygromyxa salina SWB005.</title>
        <authorList>
            <person name="Poehlein A."/>
            <person name="Moghaddam J.A."/>
            <person name="Harms H."/>
            <person name="Alanjari M."/>
            <person name="Koenig G.M."/>
            <person name="Daniel R."/>
            <person name="Schaeberle T.F."/>
        </authorList>
    </citation>
    <scope>NUCLEOTIDE SEQUENCE [LARGE SCALE GENOMIC DNA]</scope>
    <source>
        <strain evidence="15 16">SWB005</strain>
    </source>
</reference>
<dbReference type="NCBIfam" id="TIGR00468">
    <property type="entry name" value="pheS"/>
    <property type="match status" value="1"/>
</dbReference>
<dbReference type="PANTHER" id="PTHR11538">
    <property type="entry name" value="PHENYLALANYL-TRNA SYNTHETASE"/>
    <property type="match status" value="1"/>
</dbReference>
<evidence type="ECO:0000256" key="2">
    <source>
        <dbReference type="ARBA" id="ARBA00010207"/>
    </source>
</evidence>
<evidence type="ECO:0000256" key="6">
    <source>
        <dbReference type="ARBA" id="ARBA00022723"/>
    </source>
</evidence>
<comment type="similarity">
    <text evidence="2 13">Belongs to the class-II aminoacyl-tRNA synthetase family. Phe-tRNA synthetase alpha subunit type 1 subfamily.</text>
</comment>
<evidence type="ECO:0000256" key="13">
    <source>
        <dbReference type="HAMAP-Rule" id="MF_00281"/>
    </source>
</evidence>
<evidence type="ECO:0000256" key="8">
    <source>
        <dbReference type="ARBA" id="ARBA00022840"/>
    </source>
</evidence>
<keyword evidence="4 13" id="KW-0963">Cytoplasm</keyword>
<dbReference type="RefSeq" id="WP_106391167.1">
    <property type="nucleotide sequence ID" value="NZ_PVNK01000094.1"/>
</dbReference>
<evidence type="ECO:0000259" key="14">
    <source>
        <dbReference type="PROSITE" id="PS50862"/>
    </source>
</evidence>
<dbReference type="InterPro" id="IPR002319">
    <property type="entry name" value="Phenylalanyl-tRNA_Synthase"/>
</dbReference>
<evidence type="ECO:0000313" key="15">
    <source>
        <dbReference type="EMBL" id="PRQ03322.1"/>
    </source>
</evidence>
<dbReference type="InterPro" id="IPR022911">
    <property type="entry name" value="Phe_tRNA_ligase_alpha1_bac"/>
</dbReference>
<feature type="binding site" evidence="13">
    <location>
        <position position="270"/>
    </location>
    <ligand>
        <name>Mg(2+)</name>
        <dbReference type="ChEBI" id="CHEBI:18420"/>
        <note>shared with beta subunit</note>
    </ligand>
</feature>
<evidence type="ECO:0000256" key="7">
    <source>
        <dbReference type="ARBA" id="ARBA00022741"/>
    </source>
</evidence>
<dbReference type="InterPro" id="IPR010978">
    <property type="entry name" value="tRNA-bd_arm"/>
</dbReference>
<dbReference type="Pfam" id="PF02912">
    <property type="entry name" value="Phe_tRNA-synt_N"/>
    <property type="match status" value="1"/>
</dbReference>
<dbReference type="PROSITE" id="PS50862">
    <property type="entry name" value="AA_TRNA_LIGASE_II"/>
    <property type="match status" value="1"/>
</dbReference>
<protein>
    <recommendedName>
        <fullName evidence="13">Phenylalanine--tRNA ligase alpha subunit</fullName>
        <ecNumber evidence="13">6.1.1.20</ecNumber>
    </recommendedName>
    <alternativeName>
        <fullName evidence="13">Phenylalanyl-tRNA synthetase alpha subunit</fullName>
        <shortName evidence="13">PheRS</shortName>
    </alternativeName>
</protein>
<dbReference type="GO" id="GO:0006432">
    <property type="term" value="P:phenylalanyl-tRNA aminoacylation"/>
    <property type="evidence" value="ECO:0007669"/>
    <property type="project" value="UniProtKB-UniRule"/>
</dbReference>
<accession>A0A2S9YE56</accession>
<dbReference type="GO" id="GO:0004826">
    <property type="term" value="F:phenylalanine-tRNA ligase activity"/>
    <property type="evidence" value="ECO:0007669"/>
    <property type="project" value="UniProtKB-UniRule"/>
</dbReference>
<dbReference type="GO" id="GO:0000049">
    <property type="term" value="F:tRNA binding"/>
    <property type="evidence" value="ECO:0007669"/>
    <property type="project" value="InterPro"/>
</dbReference>
<dbReference type="HAMAP" id="MF_00281">
    <property type="entry name" value="Phe_tRNA_synth_alpha1"/>
    <property type="match status" value="1"/>
</dbReference>
<evidence type="ECO:0000256" key="12">
    <source>
        <dbReference type="ARBA" id="ARBA00049255"/>
    </source>
</evidence>
<comment type="subcellular location">
    <subcellularLocation>
        <location evidence="1 13">Cytoplasm</location>
    </subcellularLocation>
</comment>
<name>A0A2S9YE56_9BACT</name>
<dbReference type="OrthoDB" id="9800719at2"/>
<evidence type="ECO:0000313" key="16">
    <source>
        <dbReference type="Proteomes" id="UP000237968"/>
    </source>
</evidence>
<dbReference type="GO" id="GO:0005737">
    <property type="term" value="C:cytoplasm"/>
    <property type="evidence" value="ECO:0007669"/>
    <property type="project" value="UniProtKB-SubCell"/>
</dbReference>
<evidence type="ECO:0000256" key="9">
    <source>
        <dbReference type="ARBA" id="ARBA00022842"/>
    </source>
</evidence>
<dbReference type="AlphaFoldDB" id="A0A2S9YE56"/>
<dbReference type="InterPro" id="IPR004188">
    <property type="entry name" value="Phe-tRNA_ligase_II_N"/>
</dbReference>
<dbReference type="InterPro" id="IPR045864">
    <property type="entry name" value="aa-tRNA-synth_II/BPL/LPL"/>
</dbReference>
<dbReference type="EC" id="6.1.1.20" evidence="13"/>
<keyword evidence="5 13" id="KW-0436">Ligase</keyword>
<dbReference type="PANTHER" id="PTHR11538:SF41">
    <property type="entry name" value="PHENYLALANINE--TRNA LIGASE, MITOCHONDRIAL"/>
    <property type="match status" value="1"/>
</dbReference>
<keyword evidence="6 13" id="KW-0479">Metal-binding</keyword>
<comment type="caution">
    <text evidence="15">The sequence shown here is derived from an EMBL/GenBank/DDBJ whole genome shotgun (WGS) entry which is preliminary data.</text>
</comment>
<evidence type="ECO:0000256" key="1">
    <source>
        <dbReference type="ARBA" id="ARBA00004496"/>
    </source>
</evidence>
<comment type="cofactor">
    <cofactor evidence="13">
        <name>Mg(2+)</name>
        <dbReference type="ChEBI" id="CHEBI:18420"/>
    </cofactor>
    <text evidence="13">Binds 2 magnesium ions per tetramer.</text>
</comment>
<dbReference type="EMBL" id="PVNK01000094">
    <property type="protein sequence ID" value="PRQ03322.1"/>
    <property type="molecule type" value="Genomic_DNA"/>
</dbReference>
<organism evidence="15 16">
    <name type="scientific">Enhygromyxa salina</name>
    <dbReference type="NCBI Taxonomy" id="215803"/>
    <lineage>
        <taxon>Bacteria</taxon>
        <taxon>Pseudomonadati</taxon>
        <taxon>Myxococcota</taxon>
        <taxon>Polyangia</taxon>
        <taxon>Nannocystales</taxon>
        <taxon>Nannocystaceae</taxon>
        <taxon>Enhygromyxa</taxon>
    </lineage>
</organism>
<evidence type="ECO:0000256" key="10">
    <source>
        <dbReference type="ARBA" id="ARBA00022917"/>
    </source>
</evidence>
<dbReference type="InterPro" id="IPR006195">
    <property type="entry name" value="aa-tRNA-synth_II"/>
</dbReference>
<dbReference type="CDD" id="cd00496">
    <property type="entry name" value="PheRS_alpha_core"/>
    <property type="match status" value="1"/>
</dbReference>
<gene>
    <name evidence="13 15" type="primary">pheS</name>
    <name evidence="15" type="ORF">ENSA5_17120</name>
</gene>
<comment type="catalytic activity">
    <reaction evidence="12 13">
        <text>tRNA(Phe) + L-phenylalanine + ATP = L-phenylalanyl-tRNA(Phe) + AMP + diphosphate + H(+)</text>
        <dbReference type="Rhea" id="RHEA:19413"/>
        <dbReference type="Rhea" id="RHEA-COMP:9668"/>
        <dbReference type="Rhea" id="RHEA-COMP:9699"/>
        <dbReference type="ChEBI" id="CHEBI:15378"/>
        <dbReference type="ChEBI" id="CHEBI:30616"/>
        <dbReference type="ChEBI" id="CHEBI:33019"/>
        <dbReference type="ChEBI" id="CHEBI:58095"/>
        <dbReference type="ChEBI" id="CHEBI:78442"/>
        <dbReference type="ChEBI" id="CHEBI:78531"/>
        <dbReference type="ChEBI" id="CHEBI:456215"/>
        <dbReference type="EC" id="6.1.1.20"/>
    </reaction>
</comment>
<evidence type="ECO:0000256" key="5">
    <source>
        <dbReference type="ARBA" id="ARBA00022598"/>
    </source>
</evidence>
<dbReference type="GO" id="GO:0000287">
    <property type="term" value="F:magnesium ion binding"/>
    <property type="evidence" value="ECO:0007669"/>
    <property type="project" value="UniProtKB-UniRule"/>
</dbReference>
<keyword evidence="10 13" id="KW-0648">Protein biosynthesis</keyword>
<keyword evidence="7 13" id="KW-0547">Nucleotide-binding</keyword>
<dbReference type="SUPFAM" id="SSF46589">
    <property type="entry name" value="tRNA-binding arm"/>
    <property type="match status" value="1"/>
</dbReference>
<feature type="domain" description="Aminoacyl-transfer RNA synthetases class-II family profile" evidence="14">
    <location>
        <begin position="122"/>
        <end position="362"/>
    </location>
</feature>
<dbReference type="InterPro" id="IPR004529">
    <property type="entry name" value="Phe-tRNA-synth_IIc_asu"/>
</dbReference>
<evidence type="ECO:0000256" key="11">
    <source>
        <dbReference type="ARBA" id="ARBA00023146"/>
    </source>
</evidence>
<dbReference type="Pfam" id="PF01409">
    <property type="entry name" value="tRNA-synt_2d"/>
    <property type="match status" value="1"/>
</dbReference>
<dbReference type="SUPFAM" id="SSF55681">
    <property type="entry name" value="Class II aaRS and biotin synthetases"/>
    <property type="match status" value="1"/>
</dbReference>
<dbReference type="Proteomes" id="UP000237968">
    <property type="component" value="Unassembled WGS sequence"/>
</dbReference>
<keyword evidence="9 13" id="KW-0460">Magnesium</keyword>
<evidence type="ECO:0000256" key="3">
    <source>
        <dbReference type="ARBA" id="ARBA00011209"/>
    </source>
</evidence>
<dbReference type="Gene3D" id="3.30.930.10">
    <property type="entry name" value="Bira Bifunctional Protein, Domain 2"/>
    <property type="match status" value="1"/>
</dbReference>
<proteinExistence type="inferred from homology"/>
<sequence length="362" mass="40639">MAADAQQTPQQQLDEQLRSFEAALPDVADEPGLYELQVRFLGKNGAVTKLRRLMGKVPPSERKELGKAFNRVKQAMETHLATRAGELAAAARERDLARRVDLTFIPDPPRPGTLHPITQTRRELERVFRRLGFDVADGPHVEAELYSFDKLNILPDHPARDMQDTFFIERPTHLDHADAPALVLRPHTSPVQARTMLQHGAPVRIVAPGTTFRRDDDATHSPMFHQIEGLYVDRNVTMADLKATLYAFVEAFFGRGLGVRFRPSYFPFVEPGAEFDMQCPFCFDGQLSHGCGLCKQSGWIELGGSGMVHPAVFEHCGIDSSVYTGWAFGFGIDRMAMLRHGIPHLRHNFEGDLRVLEQFTSP</sequence>
<comment type="subunit">
    <text evidence="3 13">Tetramer of two alpha and two beta subunits.</text>
</comment>
<evidence type="ECO:0000256" key="4">
    <source>
        <dbReference type="ARBA" id="ARBA00022490"/>
    </source>
</evidence>
<keyword evidence="16" id="KW-1185">Reference proteome</keyword>